<reference evidence="1" key="1">
    <citation type="submission" date="2020-12" db="EMBL/GenBank/DDBJ databases">
        <title>Metabolic potential, ecology and presence of endohyphal bacteria is reflected in genomic diversity of Mucoromycotina.</title>
        <authorList>
            <person name="Muszewska A."/>
            <person name="Okrasinska A."/>
            <person name="Steczkiewicz K."/>
            <person name="Drgas O."/>
            <person name="Orlowska M."/>
            <person name="Perlinska-Lenart U."/>
            <person name="Aleksandrzak-Piekarczyk T."/>
            <person name="Szatraj K."/>
            <person name="Zielenkiewicz U."/>
            <person name="Pilsyk S."/>
            <person name="Malc E."/>
            <person name="Mieczkowski P."/>
            <person name="Kruszewska J.S."/>
            <person name="Biernat P."/>
            <person name="Pawlowska J."/>
        </authorList>
    </citation>
    <scope>NUCLEOTIDE SEQUENCE</scope>
    <source>
        <strain evidence="1">WA0000017839</strain>
    </source>
</reference>
<dbReference type="OrthoDB" id="2278185at2759"/>
<dbReference type="AlphaFoldDB" id="A0A8H7URP7"/>
<keyword evidence="2" id="KW-1185">Reference proteome</keyword>
<accession>A0A8H7URP7</accession>
<proteinExistence type="predicted"/>
<organism evidence="1 2">
    <name type="scientific">Mucor saturninus</name>
    <dbReference type="NCBI Taxonomy" id="64648"/>
    <lineage>
        <taxon>Eukaryota</taxon>
        <taxon>Fungi</taxon>
        <taxon>Fungi incertae sedis</taxon>
        <taxon>Mucoromycota</taxon>
        <taxon>Mucoromycotina</taxon>
        <taxon>Mucoromycetes</taxon>
        <taxon>Mucorales</taxon>
        <taxon>Mucorineae</taxon>
        <taxon>Mucoraceae</taxon>
        <taxon>Mucor</taxon>
    </lineage>
</organism>
<dbReference type="EMBL" id="JAEPRD010000376">
    <property type="protein sequence ID" value="KAG2191632.1"/>
    <property type="molecule type" value="Genomic_DNA"/>
</dbReference>
<sequence length="145" mass="16735">MPTVIEPFSPFDNQKGYAGYTPTQTPYMDKQMMLLGGKVLKGDHSFKIIKHMASVDETNMFNALYTICNEFEEIRMMLLVPSKSLEHLKWSFQKMMQAYEGYGHDSPVVFYTDNVRGDRCAKRTYSKNIGNPNLYKLSKFGILTH</sequence>
<evidence type="ECO:0000313" key="2">
    <source>
        <dbReference type="Proteomes" id="UP000603453"/>
    </source>
</evidence>
<dbReference type="Proteomes" id="UP000603453">
    <property type="component" value="Unassembled WGS sequence"/>
</dbReference>
<evidence type="ECO:0000313" key="1">
    <source>
        <dbReference type="EMBL" id="KAG2191632.1"/>
    </source>
</evidence>
<name>A0A8H7URP7_9FUNG</name>
<gene>
    <name evidence="1" type="ORF">INT47_000543</name>
</gene>
<protein>
    <submittedName>
        <fullName evidence="1">Uncharacterized protein</fullName>
    </submittedName>
</protein>
<comment type="caution">
    <text evidence="1">The sequence shown here is derived from an EMBL/GenBank/DDBJ whole genome shotgun (WGS) entry which is preliminary data.</text>
</comment>